<evidence type="ECO:0000259" key="3">
    <source>
        <dbReference type="PROSITE" id="PS50089"/>
    </source>
</evidence>
<keyword evidence="6" id="KW-1185">Reference proteome</keyword>
<evidence type="ECO:0000313" key="6">
    <source>
        <dbReference type="Proteomes" id="UP001163105"/>
    </source>
</evidence>
<dbReference type="InterPro" id="IPR007527">
    <property type="entry name" value="Znf_SWIM"/>
</dbReference>
<sequence length="336" mass="36918">MASRTSRRVNDVNLNRHRASSGTAKGAPGSSRNPIDLGDDDLPSTPRKPVAKNPASSATPSTSSRKQSAKPAQQTPQSSGRKRKAEAGSSPPQEKRVRRFRAQAPQAFHAVYERALSQRFYVLKRTPVGTADCPEEVFEMTGSTGNVYTVHIGRQPLCNCPHALKGNQCKHVLYILARVLRAPFNLVYQSALLSTELCTIFASEPDRDVSESSAGRRKTIEGDCPICYCDLDANSPESIVWCRAACGQNIHQKCYQMWAATKAQDSVTCPMCRSKWESDPGAVSSVRMDKAVHSEGYANVGRQLGISAVRDESTYSDWGVMQRFADRLHRADRGGR</sequence>
<dbReference type="Gene3D" id="3.30.40.10">
    <property type="entry name" value="Zinc/RING finger domain, C3HC4 (zinc finger)"/>
    <property type="match status" value="1"/>
</dbReference>
<accession>A0AB34FTT3</accession>
<evidence type="ECO:0000259" key="4">
    <source>
        <dbReference type="PROSITE" id="PS50966"/>
    </source>
</evidence>
<reference evidence="5" key="1">
    <citation type="submission" date="2023-01" db="EMBL/GenBank/DDBJ databases">
        <title>The growth and conidiation of Purpureocillium lavendulum are regulated by nitrogen source and histone H3K14 acetylation.</title>
        <authorList>
            <person name="Tang P."/>
            <person name="Han J."/>
            <person name="Zhang C."/>
            <person name="Tang P."/>
            <person name="Qi F."/>
            <person name="Zhang K."/>
            <person name="Liang L."/>
        </authorList>
    </citation>
    <scope>NUCLEOTIDE SEQUENCE</scope>
    <source>
        <strain evidence="5">YMF1.00683</strain>
    </source>
</reference>
<dbReference type="PANTHER" id="PTHR21540:SF0">
    <property type="entry name" value="PHD FAMILY PROTEIN"/>
    <property type="match status" value="1"/>
</dbReference>
<feature type="domain" description="RING-type" evidence="3">
    <location>
        <begin position="224"/>
        <end position="273"/>
    </location>
</feature>
<dbReference type="CDD" id="cd16494">
    <property type="entry name" value="RING-CH-C4HC3_ZSWM2"/>
    <property type="match status" value="1"/>
</dbReference>
<keyword evidence="1" id="KW-0479">Metal-binding</keyword>
<feature type="compositionally biased region" description="Polar residues" evidence="2">
    <location>
        <begin position="70"/>
        <end position="79"/>
    </location>
</feature>
<proteinExistence type="predicted"/>
<protein>
    <submittedName>
        <fullName evidence="5">Znf1</fullName>
    </submittedName>
</protein>
<organism evidence="5 6">
    <name type="scientific">Purpureocillium lavendulum</name>
    <dbReference type="NCBI Taxonomy" id="1247861"/>
    <lineage>
        <taxon>Eukaryota</taxon>
        <taxon>Fungi</taxon>
        <taxon>Dikarya</taxon>
        <taxon>Ascomycota</taxon>
        <taxon>Pezizomycotina</taxon>
        <taxon>Sordariomycetes</taxon>
        <taxon>Hypocreomycetidae</taxon>
        <taxon>Hypocreales</taxon>
        <taxon>Ophiocordycipitaceae</taxon>
        <taxon>Purpureocillium</taxon>
    </lineage>
</organism>
<dbReference type="GO" id="GO:0061630">
    <property type="term" value="F:ubiquitin protein ligase activity"/>
    <property type="evidence" value="ECO:0007669"/>
    <property type="project" value="InterPro"/>
</dbReference>
<feature type="domain" description="SWIM-type" evidence="4">
    <location>
        <begin position="148"/>
        <end position="180"/>
    </location>
</feature>
<dbReference type="InterPro" id="IPR039903">
    <property type="entry name" value="Zswim2"/>
</dbReference>
<evidence type="ECO:0000313" key="5">
    <source>
        <dbReference type="EMBL" id="KAJ6442707.1"/>
    </source>
</evidence>
<dbReference type="PROSITE" id="PS50966">
    <property type="entry name" value="ZF_SWIM"/>
    <property type="match status" value="1"/>
</dbReference>
<dbReference type="GO" id="GO:0008270">
    <property type="term" value="F:zinc ion binding"/>
    <property type="evidence" value="ECO:0007669"/>
    <property type="project" value="UniProtKB-KW"/>
</dbReference>
<dbReference type="Pfam" id="PF13639">
    <property type="entry name" value="zf-RING_2"/>
    <property type="match status" value="1"/>
</dbReference>
<dbReference type="SUPFAM" id="SSF57850">
    <property type="entry name" value="RING/U-box"/>
    <property type="match status" value="1"/>
</dbReference>
<dbReference type="PROSITE" id="PS50089">
    <property type="entry name" value="ZF_RING_2"/>
    <property type="match status" value="1"/>
</dbReference>
<evidence type="ECO:0000256" key="1">
    <source>
        <dbReference type="PROSITE-ProRule" id="PRU00175"/>
    </source>
</evidence>
<dbReference type="InterPro" id="IPR013083">
    <property type="entry name" value="Znf_RING/FYVE/PHD"/>
</dbReference>
<keyword evidence="1" id="KW-0862">Zinc</keyword>
<evidence type="ECO:0000256" key="2">
    <source>
        <dbReference type="SAM" id="MobiDB-lite"/>
    </source>
</evidence>
<dbReference type="EMBL" id="JAQHRD010000003">
    <property type="protein sequence ID" value="KAJ6442707.1"/>
    <property type="molecule type" value="Genomic_DNA"/>
</dbReference>
<comment type="caution">
    <text evidence="5">The sequence shown here is derived from an EMBL/GenBank/DDBJ whole genome shotgun (WGS) entry which is preliminary data.</text>
</comment>
<dbReference type="Proteomes" id="UP001163105">
    <property type="component" value="Unassembled WGS sequence"/>
</dbReference>
<dbReference type="InterPro" id="IPR001841">
    <property type="entry name" value="Znf_RING"/>
</dbReference>
<feature type="region of interest" description="Disordered" evidence="2">
    <location>
        <begin position="1"/>
        <end position="99"/>
    </location>
</feature>
<gene>
    <name evidence="5" type="ORF">O9K51_03882</name>
</gene>
<dbReference type="AlphaFoldDB" id="A0AB34FTT3"/>
<name>A0AB34FTT3_9HYPO</name>
<feature type="compositionally biased region" description="Low complexity" evidence="2">
    <location>
        <begin position="54"/>
        <end position="64"/>
    </location>
</feature>
<keyword evidence="1" id="KW-0863">Zinc-finger</keyword>
<dbReference type="PANTHER" id="PTHR21540">
    <property type="entry name" value="RING FINGER AND SWIM DOMAIN-CONTAINING PROTEIN 2"/>
    <property type="match status" value="1"/>
</dbReference>